<organism evidence="3 4">
    <name type="scientific">Arthrobotrys conoides</name>
    <dbReference type="NCBI Taxonomy" id="74498"/>
    <lineage>
        <taxon>Eukaryota</taxon>
        <taxon>Fungi</taxon>
        <taxon>Dikarya</taxon>
        <taxon>Ascomycota</taxon>
        <taxon>Pezizomycotina</taxon>
        <taxon>Orbiliomycetes</taxon>
        <taxon>Orbiliales</taxon>
        <taxon>Orbiliaceae</taxon>
        <taxon>Arthrobotrys</taxon>
    </lineage>
</organism>
<dbReference type="InterPro" id="IPR001810">
    <property type="entry name" value="F-box_dom"/>
</dbReference>
<evidence type="ECO:0000256" key="1">
    <source>
        <dbReference type="SAM" id="MobiDB-lite"/>
    </source>
</evidence>
<dbReference type="Proteomes" id="UP001307849">
    <property type="component" value="Unassembled WGS sequence"/>
</dbReference>
<dbReference type="Gene3D" id="1.20.1280.50">
    <property type="match status" value="1"/>
</dbReference>
<proteinExistence type="predicted"/>
<keyword evidence="4" id="KW-1185">Reference proteome</keyword>
<feature type="region of interest" description="Disordered" evidence="1">
    <location>
        <begin position="34"/>
        <end position="53"/>
    </location>
</feature>
<dbReference type="CDD" id="cd09917">
    <property type="entry name" value="F-box_SF"/>
    <property type="match status" value="1"/>
</dbReference>
<evidence type="ECO:0000313" key="3">
    <source>
        <dbReference type="EMBL" id="KAK6519780.1"/>
    </source>
</evidence>
<dbReference type="SUPFAM" id="SSF81383">
    <property type="entry name" value="F-box domain"/>
    <property type="match status" value="1"/>
</dbReference>
<evidence type="ECO:0000259" key="2">
    <source>
        <dbReference type="Pfam" id="PF12937"/>
    </source>
</evidence>
<gene>
    <name evidence="3" type="ORF">TWF506_000076</name>
</gene>
<dbReference type="InterPro" id="IPR036047">
    <property type="entry name" value="F-box-like_dom_sf"/>
</dbReference>
<protein>
    <recommendedName>
        <fullName evidence="2">F-box domain-containing protein</fullName>
    </recommendedName>
</protein>
<name>A0AAN8S408_9PEZI</name>
<sequence>MSAEDAETDFLAFPSPMSSREDLSVLSQLRIATSSTTTRNTNPEGSISTSSNSKPRFISRLLTATKSYKSSTTSKARKLFNAALNISISTKTNIPPKISKIPVDRYLPTEIHLQIFSYLPWETLLACSLASNIWSEILLHHGQDHSLLKHSKDRYTAPRKHIGILYHKIFYHRPCKIGISKSGIESIKILSRSPWEPIHFAINRSKLRRQKSNFSILSSGSSSSSDDSSADVACNDDQGEGKRVVVSINPHDNFVMNDVLLKLNPIYTPKPTLMARLLAVIGRDIPDEYQIPYDSSIELDIVITSQDETDNRSKRIGRTLETDVEREGITLKTFLEYVIEVVAEETAELEEGEGRTFFVSFLMIKDRNISFAVYLDGWKGSGMALLYP</sequence>
<reference evidence="3 4" key="1">
    <citation type="submission" date="2019-10" db="EMBL/GenBank/DDBJ databases">
        <authorList>
            <person name="Palmer J.M."/>
        </authorList>
    </citation>
    <scope>NUCLEOTIDE SEQUENCE [LARGE SCALE GENOMIC DNA]</scope>
    <source>
        <strain evidence="3 4">TWF506</strain>
    </source>
</reference>
<dbReference type="AlphaFoldDB" id="A0AAN8S408"/>
<comment type="caution">
    <text evidence="3">The sequence shown here is derived from an EMBL/GenBank/DDBJ whole genome shotgun (WGS) entry which is preliminary data.</text>
</comment>
<evidence type="ECO:0000313" key="4">
    <source>
        <dbReference type="Proteomes" id="UP001307849"/>
    </source>
</evidence>
<dbReference type="EMBL" id="JAVHJM010000001">
    <property type="protein sequence ID" value="KAK6519780.1"/>
    <property type="molecule type" value="Genomic_DNA"/>
</dbReference>
<feature type="domain" description="F-box" evidence="2">
    <location>
        <begin position="106"/>
        <end position="139"/>
    </location>
</feature>
<dbReference type="Pfam" id="PF12937">
    <property type="entry name" value="F-box-like"/>
    <property type="match status" value="1"/>
</dbReference>
<accession>A0AAN8S408</accession>